<dbReference type="SUPFAM" id="SSF52047">
    <property type="entry name" value="RNI-like"/>
    <property type="match status" value="1"/>
</dbReference>
<dbReference type="AlphaFoldDB" id="A0A397UBK5"/>
<reference evidence="1 2" key="1">
    <citation type="submission" date="2018-06" db="EMBL/GenBank/DDBJ databases">
        <title>Comparative genomics reveals the genomic features of Rhizophagus irregularis, R. cerebriforme, R. diaphanum and Gigaspora rosea, and their symbiotic lifestyle signature.</title>
        <authorList>
            <person name="Morin E."/>
            <person name="San Clemente H."/>
            <person name="Chen E.C.H."/>
            <person name="De La Providencia I."/>
            <person name="Hainaut M."/>
            <person name="Kuo A."/>
            <person name="Kohler A."/>
            <person name="Murat C."/>
            <person name="Tang N."/>
            <person name="Roy S."/>
            <person name="Loubradou J."/>
            <person name="Henrissat B."/>
            <person name="Grigoriev I.V."/>
            <person name="Corradi N."/>
            <person name="Roux C."/>
            <person name="Martin F.M."/>
        </authorList>
    </citation>
    <scope>NUCLEOTIDE SEQUENCE [LARGE SCALE GENOMIC DNA]</scope>
    <source>
        <strain evidence="1 2">DAOM 194757</strain>
    </source>
</reference>
<keyword evidence="2" id="KW-1185">Reference proteome</keyword>
<protein>
    <submittedName>
        <fullName evidence="1">Uncharacterized protein</fullName>
    </submittedName>
</protein>
<dbReference type="Proteomes" id="UP000266673">
    <property type="component" value="Unassembled WGS sequence"/>
</dbReference>
<name>A0A397UBK5_9GLOM</name>
<sequence length="379" mass="44155">MTRLLPPEILNLVFKEIHDEREGRFSNLSSCARVNRIWCTSAIPLLWSDPFETHGSSRECIINIYLAFLNTDELKDLRNNNVPIFDIPKHPILNYPSFLKTFNHQMINNTIYSWCECYGVIDDDIILKYVRGAFIKVLCKCDTNLRTLFCSTEFVVEYNLLQSNFHSVITSVNKMYIDLKYIDLKFLSYLSQACQHVNYLEIYLGLFPRTSQDAKVEADNLATLIRYQVQLQRIHIYRCYQYVHPIIDALQHQSGSLREVVFHQVNFQDCGPLQSLATCKYLEHLEIGEGCQNLTEEMCRPLFDAPFVGLHVVLYNGINYSTDPFNFFHCKELVEWAEKQCGTNERTIKQHRIPMKCLCTNNVKRPGGIHPHHVLGLWS</sequence>
<gene>
    <name evidence="1" type="ORF">C2G38_2214126</name>
</gene>
<dbReference type="EMBL" id="QKWP01001638">
    <property type="protein sequence ID" value="RIB07544.1"/>
    <property type="molecule type" value="Genomic_DNA"/>
</dbReference>
<evidence type="ECO:0000313" key="2">
    <source>
        <dbReference type="Proteomes" id="UP000266673"/>
    </source>
</evidence>
<proteinExistence type="predicted"/>
<organism evidence="1 2">
    <name type="scientific">Gigaspora rosea</name>
    <dbReference type="NCBI Taxonomy" id="44941"/>
    <lineage>
        <taxon>Eukaryota</taxon>
        <taxon>Fungi</taxon>
        <taxon>Fungi incertae sedis</taxon>
        <taxon>Mucoromycota</taxon>
        <taxon>Glomeromycotina</taxon>
        <taxon>Glomeromycetes</taxon>
        <taxon>Diversisporales</taxon>
        <taxon>Gigasporaceae</taxon>
        <taxon>Gigaspora</taxon>
    </lineage>
</organism>
<accession>A0A397UBK5</accession>
<dbReference type="Gene3D" id="3.80.10.10">
    <property type="entry name" value="Ribonuclease Inhibitor"/>
    <property type="match status" value="1"/>
</dbReference>
<dbReference type="OrthoDB" id="2347106at2759"/>
<comment type="caution">
    <text evidence="1">The sequence shown here is derived from an EMBL/GenBank/DDBJ whole genome shotgun (WGS) entry which is preliminary data.</text>
</comment>
<evidence type="ECO:0000313" key="1">
    <source>
        <dbReference type="EMBL" id="RIB07544.1"/>
    </source>
</evidence>
<dbReference type="InterPro" id="IPR032675">
    <property type="entry name" value="LRR_dom_sf"/>
</dbReference>